<protein>
    <submittedName>
        <fullName evidence="1">Uncharacterized protein</fullName>
    </submittedName>
</protein>
<dbReference type="Proteomes" id="UP000494365">
    <property type="component" value="Unassembled WGS sequence"/>
</dbReference>
<organism evidence="1 2">
    <name type="scientific">Paraburkholderia ultramafica</name>
    <dbReference type="NCBI Taxonomy" id="1544867"/>
    <lineage>
        <taxon>Bacteria</taxon>
        <taxon>Pseudomonadati</taxon>
        <taxon>Pseudomonadota</taxon>
        <taxon>Betaproteobacteria</taxon>
        <taxon>Burkholderiales</taxon>
        <taxon>Burkholderiaceae</taxon>
        <taxon>Paraburkholderia</taxon>
    </lineage>
</organism>
<gene>
    <name evidence="1" type="ORF">LMG28614_06874</name>
</gene>
<dbReference type="EMBL" id="CADIKK010000062">
    <property type="protein sequence ID" value="CAB3808757.1"/>
    <property type="molecule type" value="Genomic_DNA"/>
</dbReference>
<sequence>MGILSRLFHRDQVKIAPQESARINEALERILAMHPRLRMARRYRERLAPAVAASLQYADDLIGSLPAPHEASADAWSSDPYLRAFFATPEDLVQAFSRSQELREHFERNADSQEAYAVLGMTMTERHVLGVALEGDTMRYDVAQTTVCFGDYRVRICGRTESDLSQEIERRLVDQLALEGLARLAEDRRELLAQGRKLLETRLALLQRKGAGVRSMVGGGAVVESEELNRVHAQIEENNRNLAALRAPTKAIDLELERVCEVLSEPAMHLYLTKKRLCIDLMNVVHEDSAQAGHEIEFHLVRIPADPPQVRAFALVRFSRLELLPGGLDVDEAIRYL</sequence>
<accession>A0A6S7BYQ2</accession>
<evidence type="ECO:0000313" key="1">
    <source>
        <dbReference type="EMBL" id="CAB3808757.1"/>
    </source>
</evidence>
<dbReference type="RefSeq" id="WP_175153737.1">
    <property type="nucleotide sequence ID" value="NZ_CADIKK010000062.1"/>
</dbReference>
<proteinExistence type="predicted"/>
<keyword evidence="2" id="KW-1185">Reference proteome</keyword>
<name>A0A6S7BYQ2_9BURK</name>
<reference evidence="1 2" key="1">
    <citation type="submission" date="2020-04" db="EMBL/GenBank/DDBJ databases">
        <authorList>
            <person name="De Canck E."/>
        </authorList>
    </citation>
    <scope>NUCLEOTIDE SEQUENCE [LARGE SCALE GENOMIC DNA]</scope>
    <source>
        <strain evidence="1 2">LMG 28614</strain>
    </source>
</reference>
<evidence type="ECO:0000313" key="2">
    <source>
        <dbReference type="Proteomes" id="UP000494365"/>
    </source>
</evidence>
<dbReference type="AlphaFoldDB" id="A0A6S7BYQ2"/>